<dbReference type="GO" id="GO:0006883">
    <property type="term" value="P:intracellular sodium ion homeostasis"/>
    <property type="evidence" value="ECO:0007669"/>
    <property type="project" value="TreeGrafter"/>
</dbReference>
<dbReference type="Pfam" id="PF00287">
    <property type="entry name" value="Na_K-ATPase"/>
    <property type="match status" value="1"/>
</dbReference>
<keyword evidence="5 7" id="KW-1133">Transmembrane helix</keyword>
<evidence type="ECO:0000256" key="3">
    <source>
        <dbReference type="ARBA" id="ARBA00022692"/>
    </source>
</evidence>
<dbReference type="Proteomes" id="UP001432322">
    <property type="component" value="Unassembled WGS sequence"/>
</dbReference>
<evidence type="ECO:0000256" key="1">
    <source>
        <dbReference type="ARBA" id="ARBA00004606"/>
    </source>
</evidence>
<dbReference type="PANTHER" id="PTHR11523">
    <property type="entry name" value="SODIUM/POTASSIUM-DEPENDENT ATPASE BETA SUBUNIT"/>
    <property type="match status" value="1"/>
</dbReference>
<evidence type="ECO:0000256" key="5">
    <source>
        <dbReference type="ARBA" id="ARBA00022989"/>
    </source>
</evidence>
<dbReference type="PANTHER" id="PTHR11523:SF28">
    <property type="entry name" value="NA_K-ATPASE BETA SUBUNIT ISOFORM 4-RELATED"/>
    <property type="match status" value="1"/>
</dbReference>
<comment type="subcellular location">
    <subcellularLocation>
        <location evidence="1">Membrane</location>
        <topology evidence="1">Single-pass type II membrane protein</topology>
    </subcellularLocation>
</comment>
<dbReference type="InterPro" id="IPR000402">
    <property type="entry name" value="Na/K_ATPase_sub_beta"/>
</dbReference>
<keyword evidence="6 7" id="KW-0472">Membrane</keyword>
<dbReference type="GO" id="GO:0030007">
    <property type="term" value="P:intracellular potassium ion homeostasis"/>
    <property type="evidence" value="ECO:0007669"/>
    <property type="project" value="TreeGrafter"/>
</dbReference>
<evidence type="ECO:0000313" key="8">
    <source>
        <dbReference type="EMBL" id="GMT31955.1"/>
    </source>
</evidence>
<evidence type="ECO:0000256" key="4">
    <source>
        <dbReference type="ARBA" id="ARBA00022968"/>
    </source>
</evidence>
<protein>
    <recommendedName>
        <fullName evidence="10">Sodium/potassium-transporting ATPase subunit beta</fullName>
    </recommendedName>
</protein>
<evidence type="ECO:0008006" key="10">
    <source>
        <dbReference type="Google" id="ProtNLM"/>
    </source>
</evidence>
<accession>A0AAV5WJX4</accession>
<comment type="caution">
    <text evidence="8">The sequence shown here is derived from an EMBL/GenBank/DDBJ whole genome shotgun (WGS) entry which is preliminary data.</text>
</comment>
<dbReference type="GO" id="GO:0001671">
    <property type="term" value="F:ATPase activator activity"/>
    <property type="evidence" value="ECO:0007669"/>
    <property type="project" value="TreeGrafter"/>
</dbReference>
<evidence type="ECO:0000256" key="7">
    <source>
        <dbReference type="SAM" id="Phobius"/>
    </source>
</evidence>
<keyword evidence="4" id="KW-0735">Signal-anchor</keyword>
<organism evidence="8 9">
    <name type="scientific">Pristionchus fissidentatus</name>
    <dbReference type="NCBI Taxonomy" id="1538716"/>
    <lineage>
        <taxon>Eukaryota</taxon>
        <taxon>Metazoa</taxon>
        <taxon>Ecdysozoa</taxon>
        <taxon>Nematoda</taxon>
        <taxon>Chromadorea</taxon>
        <taxon>Rhabditida</taxon>
        <taxon>Rhabditina</taxon>
        <taxon>Diplogasteromorpha</taxon>
        <taxon>Diplogasteroidea</taxon>
        <taxon>Neodiplogasteridae</taxon>
        <taxon>Pristionchus</taxon>
    </lineage>
</organism>
<gene>
    <name evidence="8" type="ORF">PFISCL1PPCAC_23252</name>
</gene>
<feature type="non-terminal residue" evidence="8">
    <location>
        <position position="1"/>
    </location>
</feature>
<reference evidence="8" key="1">
    <citation type="submission" date="2023-10" db="EMBL/GenBank/DDBJ databases">
        <title>Genome assembly of Pristionchus species.</title>
        <authorList>
            <person name="Yoshida K."/>
            <person name="Sommer R.J."/>
        </authorList>
    </citation>
    <scope>NUCLEOTIDE SEQUENCE</scope>
    <source>
        <strain evidence="8">RS5133</strain>
    </source>
</reference>
<evidence type="ECO:0000313" key="9">
    <source>
        <dbReference type="Proteomes" id="UP001432322"/>
    </source>
</evidence>
<dbReference type="Gene3D" id="2.60.40.1660">
    <property type="entry name" value="Na, k-atpase alpha subunit"/>
    <property type="match status" value="1"/>
</dbReference>
<dbReference type="EMBL" id="BTSY01000006">
    <property type="protein sequence ID" value="GMT31955.1"/>
    <property type="molecule type" value="Genomic_DNA"/>
</dbReference>
<dbReference type="GO" id="GO:0005890">
    <property type="term" value="C:sodium:potassium-exchanging ATPase complex"/>
    <property type="evidence" value="ECO:0007669"/>
    <property type="project" value="InterPro"/>
</dbReference>
<keyword evidence="9" id="KW-1185">Reference proteome</keyword>
<dbReference type="InterPro" id="IPR038702">
    <property type="entry name" value="Na/K_ATPase_sub_beta_sf"/>
</dbReference>
<evidence type="ECO:0000256" key="2">
    <source>
        <dbReference type="ARBA" id="ARBA00005876"/>
    </source>
</evidence>
<sequence>ILLLYFSRYQRVEDLETMQIDDTQQMIGEGRSKRSFLDQIIYREHSYDHRLLGQRTVFIGLSLILAAALSLVALTVVLSLASSARMAEEGRAERKPDSIRYGLQLIPDLHQLSNGMLVYSKSLDANATKQRYVDGINEFLDTYVTEQNSRSSYMVDCAEGQSTKDKWCRFDTTRSFTREGRGCTRYDNFGYDAGAPCVLFALKDEIQWRPKVGSNVTEIPFKCEISPNARSSIPPAAFYFPALKDNLRLGAFPTNKLPSKTISDKKGEPITDEDGETLYDTPSLIFVKFSLPDVKMHYTVSCGLKDDIEGYEIKNLPDFRGRKVFTFDVVVN</sequence>
<feature type="transmembrane region" description="Helical" evidence="7">
    <location>
        <begin position="57"/>
        <end position="81"/>
    </location>
</feature>
<dbReference type="GO" id="GO:0036376">
    <property type="term" value="P:sodium ion export across plasma membrane"/>
    <property type="evidence" value="ECO:0007669"/>
    <property type="project" value="TreeGrafter"/>
</dbReference>
<proteinExistence type="inferred from homology"/>
<keyword evidence="3 7" id="KW-0812">Transmembrane</keyword>
<comment type="similarity">
    <text evidence="2">Belongs to the X(+)/potassium ATPases subunit beta family.</text>
</comment>
<evidence type="ECO:0000256" key="6">
    <source>
        <dbReference type="ARBA" id="ARBA00023136"/>
    </source>
</evidence>
<name>A0AAV5WJX4_9BILA</name>
<dbReference type="AlphaFoldDB" id="A0AAV5WJX4"/>
<dbReference type="GO" id="GO:1990573">
    <property type="term" value="P:potassium ion import across plasma membrane"/>
    <property type="evidence" value="ECO:0007669"/>
    <property type="project" value="TreeGrafter"/>
</dbReference>